<evidence type="ECO:0008006" key="3">
    <source>
        <dbReference type="Google" id="ProtNLM"/>
    </source>
</evidence>
<accession>A0A1G8Q2S7</accession>
<dbReference type="STRING" id="555512.SAMN04487993_101449"/>
<dbReference type="RefSeq" id="WP_311135845.1">
    <property type="nucleotide sequence ID" value="NZ_FNEJ01000014.1"/>
</dbReference>
<dbReference type="Pfam" id="PF07103">
    <property type="entry name" value="DUF1365"/>
    <property type="match status" value="1"/>
</dbReference>
<dbReference type="EMBL" id="FNEJ01000014">
    <property type="protein sequence ID" value="SDI98755.1"/>
    <property type="molecule type" value="Genomic_DNA"/>
</dbReference>
<dbReference type="AlphaFoldDB" id="A0A1G8Q2S7"/>
<sequence length="263" mass="28983">MTAATLPLAARLEQGAVLRLPAQVTHARRGAIRHAFGYAVEFLLMDPDHARSQPLFSRNGFNLASLRDRDHGGPRGKGRGVVWAREIFAQAGLDCTGLTVALLAQPRFLGFWFNPVSFWLALDGPHLRAVIAEVNNTFGDRHSYLCHLPGFVPITPQDDLTATKVFHVSPFQDISGTYHFRFTLGDRRIAIRIIQIDGTEGLIAAMSGPVLPLRTRDLAASLVRRPGGALRVVALIYWNALRLKLKGAAYRKRPAPPDHEVSS</sequence>
<dbReference type="PANTHER" id="PTHR33973:SF4">
    <property type="entry name" value="OS07G0153300 PROTEIN"/>
    <property type="match status" value="1"/>
</dbReference>
<dbReference type="PANTHER" id="PTHR33973">
    <property type="entry name" value="OS07G0153300 PROTEIN"/>
    <property type="match status" value="1"/>
</dbReference>
<name>A0A1G8Q2S7_9RHOB</name>
<proteinExistence type="predicted"/>
<keyword evidence="2" id="KW-1185">Reference proteome</keyword>
<dbReference type="Proteomes" id="UP000199093">
    <property type="component" value="Unassembled WGS sequence"/>
</dbReference>
<evidence type="ECO:0000313" key="2">
    <source>
        <dbReference type="Proteomes" id="UP000199093"/>
    </source>
</evidence>
<reference evidence="1 2" key="1">
    <citation type="submission" date="2016-10" db="EMBL/GenBank/DDBJ databases">
        <authorList>
            <person name="de Groot N.N."/>
        </authorList>
    </citation>
    <scope>NUCLEOTIDE SEQUENCE [LARGE SCALE GENOMIC DNA]</scope>
    <source>
        <strain evidence="1 2">DSM 26424</strain>
    </source>
</reference>
<organism evidence="1 2">
    <name type="scientific">Salipiger marinus</name>
    <dbReference type="NCBI Taxonomy" id="555512"/>
    <lineage>
        <taxon>Bacteria</taxon>
        <taxon>Pseudomonadati</taxon>
        <taxon>Pseudomonadota</taxon>
        <taxon>Alphaproteobacteria</taxon>
        <taxon>Rhodobacterales</taxon>
        <taxon>Roseobacteraceae</taxon>
        <taxon>Salipiger</taxon>
    </lineage>
</organism>
<gene>
    <name evidence="1" type="ORF">SAMN04487993_101449</name>
</gene>
<dbReference type="InterPro" id="IPR010775">
    <property type="entry name" value="DUF1365"/>
</dbReference>
<evidence type="ECO:0000313" key="1">
    <source>
        <dbReference type="EMBL" id="SDI98755.1"/>
    </source>
</evidence>
<protein>
    <recommendedName>
        <fullName evidence="3">Cyclopropane-fatty-acyl-phospholipid synthase</fullName>
    </recommendedName>
</protein>